<reference evidence="3" key="1">
    <citation type="journal article" date="2006" name="Science">
        <title>Ancient noncoding elements conserved in the human genome.</title>
        <authorList>
            <person name="Venkatesh B."/>
            <person name="Kirkness E.F."/>
            <person name="Loh Y.H."/>
            <person name="Halpern A.L."/>
            <person name="Lee A.P."/>
            <person name="Johnson J."/>
            <person name="Dandona N."/>
            <person name="Viswanathan L.D."/>
            <person name="Tay A."/>
            <person name="Venter J.C."/>
            <person name="Strausberg R.L."/>
            <person name="Brenner S."/>
        </authorList>
    </citation>
    <scope>NUCLEOTIDE SEQUENCE [LARGE SCALE GENOMIC DNA]</scope>
</reference>
<reference evidence="2" key="5">
    <citation type="submission" date="2025-09" db="UniProtKB">
        <authorList>
            <consortium name="Ensembl"/>
        </authorList>
    </citation>
    <scope>IDENTIFICATION</scope>
</reference>
<dbReference type="STRING" id="7868.ENSCMIP00000012809"/>
<reference evidence="2" key="4">
    <citation type="submission" date="2025-08" db="UniProtKB">
        <authorList>
            <consortium name="Ensembl"/>
        </authorList>
    </citation>
    <scope>IDENTIFICATION</scope>
</reference>
<evidence type="ECO:0000256" key="1">
    <source>
        <dbReference type="SAM" id="MobiDB-lite"/>
    </source>
</evidence>
<evidence type="ECO:0000313" key="3">
    <source>
        <dbReference type="Proteomes" id="UP000314986"/>
    </source>
</evidence>
<protein>
    <submittedName>
        <fullName evidence="2">Uncharacterized protein</fullName>
    </submittedName>
</protein>
<organism evidence="2 3">
    <name type="scientific">Callorhinchus milii</name>
    <name type="common">Ghost shark</name>
    <dbReference type="NCBI Taxonomy" id="7868"/>
    <lineage>
        <taxon>Eukaryota</taxon>
        <taxon>Metazoa</taxon>
        <taxon>Chordata</taxon>
        <taxon>Craniata</taxon>
        <taxon>Vertebrata</taxon>
        <taxon>Chondrichthyes</taxon>
        <taxon>Holocephali</taxon>
        <taxon>Chimaeriformes</taxon>
        <taxon>Callorhinchidae</taxon>
        <taxon>Callorhinchus</taxon>
    </lineage>
</organism>
<dbReference type="Proteomes" id="UP000314986">
    <property type="component" value="Unassembled WGS sequence"/>
</dbReference>
<dbReference type="InParanoid" id="A0A4W3HUP4"/>
<accession>A0A4W3HUP4</accession>
<proteinExistence type="predicted"/>
<dbReference type="Ensembl" id="ENSCMIT00000013100.1">
    <property type="protein sequence ID" value="ENSCMIP00000012809.1"/>
    <property type="gene ID" value="ENSCMIG00000006498.1"/>
</dbReference>
<reference evidence="3" key="2">
    <citation type="journal article" date="2007" name="PLoS Biol.">
        <title>Survey sequencing and comparative analysis of the elephant shark (Callorhinchus milii) genome.</title>
        <authorList>
            <person name="Venkatesh B."/>
            <person name="Kirkness E.F."/>
            <person name="Loh Y.H."/>
            <person name="Halpern A.L."/>
            <person name="Lee A.P."/>
            <person name="Johnson J."/>
            <person name="Dandona N."/>
            <person name="Viswanathan L.D."/>
            <person name="Tay A."/>
            <person name="Venter J.C."/>
            <person name="Strausberg R.L."/>
            <person name="Brenner S."/>
        </authorList>
    </citation>
    <scope>NUCLEOTIDE SEQUENCE [LARGE SCALE GENOMIC DNA]</scope>
</reference>
<feature type="region of interest" description="Disordered" evidence="1">
    <location>
        <begin position="25"/>
        <end position="61"/>
    </location>
</feature>
<evidence type="ECO:0000313" key="2">
    <source>
        <dbReference type="Ensembl" id="ENSCMIP00000012809.1"/>
    </source>
</evidence>
<reference evidence="3" key="3">
    <citation type="journal article" date="2014" name="Nature">
        <title>Elephant shark genome provides unique insights into gnathostome evolution.</title>
        <authorList>
            <consortium name="International Elephant Shark Genome Sequencing Consortium"/>
            <person name="Venkatesh B."/>
            <person name="Lee A.P."/>
            <person name="Ravi V."/>
            <person name="Maurya A.K."/>
            <person name="Lian M.M."/>
            <person name="Swann J.B."/>
            <person name="Ohta Y."/>
            <person name="Flajnik M.F."/>
            <person name="Sutoh Y."/>
            <person name="Kasahara M."/>
            <person name="Hoon S."/>
            <person name="Gangu V."/>
            <person name="Roy S.W."/>
            <person name="Irimia M."/>
            <person name="Korzh V."/>
            <person name="Kondrychyn I."/>
            <person name="Lim Z.W."/>
            <person name="Tay B.H."/>
            <person name="Tohari S."/>
            <person name="Kong K.W."/>
            <person name="Ho S."/>
            <person name="Lorente-Galdos B."/>
            <person name="Quilez J."/>
            <person name="Marques-Bonet T."/>
            <person name="Raney B.J."/>
            <person name="Ingham P.W."/>
            <person name="Tay A."/>
            <person name="Hillier L.W."/>
            <person name="Minx P."/>
            <person name="Boehm T."/>
            <person name="Wilson R.K."/>
            <person name="Brenner S."/>
            <person name="Warren W.C."/>
        </authorList>
    </citation>
    <scope>NUCLEOTIDE SEQUENCE [LARGE SCALE GENOMIC DNA]</scope>
</reference>
<dbReference type="AlphaFoldDB" id="A0A4W3HUP4"/>
<sequence>MCDQEAGGSVPDAEPACQHHKFIIGSVSEDNSEDEVGMSSKSDILEDKERSLSPSSSVNSDDVGLGNDVLSLHMSARIIVICLGKPFDSSPGALADNPCSLHSQLFEGSLLCNLASVFACSLLRDCTSH</sequence>
<keyword evidence="3" id="KW-1185">Reference proteome</keyword>
<name>A0A4W3HUP4_CALMI</name>